<evidence type="ECO:0000256" key="2">
    <source>
        <dbReference type="ARBA" id="ARBA00022475"/>
    </source>
</evidence>
<keyword evidence="3 6" id="KW-0812">Transmembrane</keyword>
<protein>
    <submittedName>
        <fullName evidence="8">RDD family protein</fullName>
    </submittedName>
</protein>
<evidence type="ECO:0000256" key="4">
    <source>
        <dbReference type="ARBA" id="ARBA00022989"/>
    </source>
</evidence>
<dbReference type="PANTHER" id="PTHR36115">
    <property type="entry name" value="PROLINE-RICH ANTIGEN HOMOLOG-RELATED"/>
    <property type="match status" value="1"/>
</dbReference>
<dbReference type="Pfam" id="PF06271">
    <property type="entry name" value="RDD"/>
    <property type="match status" value="1"/>
</dbReference>
<reference evidence="8 9" key="1">
    <citation type="submission" date="2022-04" db="EMBL/GenBank/DDBJ databases">
        <title>Hymenobacter sp. isolated from the air.</title>
        <authorList>
            <person name="Won M."/>
            <person name="Lee C.-M."/>
            <person name="Woen H.-Y."/>
            <person name="Kwon S.-W."/>
        </authorList>
    </citation>
    <scope>NUCLEOTIDE SEQUENCE [LARGE SCALE GENOMIC DNA]</scope>
    <source>
        <strain evidence="9">5516 S-25</strain>
    </source>
</reference>
<dbReference type="PANTHER" id="PTHR36115:SF4">
    <property type="entry name" value="MEMBRANE PROTEIN"/>
    <property type="match status" value="1"/>
</dbReference>
<evidence type="ECO:0000256" key="3">
    <source>
        <dbReference type="ARBA" id="ARBA00022692"/>
    </source>
</evidence>
<evidence type="ECO:0000256" key="5">
    <source>
        <dbReference type="ARBA" id="ARBA00023136"/>
    </source>
</evidence>
<keyword evidence="4 6" id="KW-1133">Transmembrane helix</keyword>
<feature type="domain" description="RDD" evidence="7">
    <location>
        <begin position="4"/>
        <end position="112"/>
    </location>
</feature>
<evidence type="ECO:0000256" key="1">
    <source>
        <dbReference type="ARBA" id="ARBA00004651"/>
    </source>
</evidence>
<evidence type="ECO:0000313" key="8">
    <source>
        <dbReference type="EMBL" id="UPL48263.1"/>
    </source>
</evidence>
<gene>
    <name evidence="8" type="ORF">MWH26_13825</name>
</gene>
<keyword evidence="5 6" id="KW-0472">Membrane</keyword>
<name>A0ABY4J608_9BACT</name>
<dbReference type="Proteomes" id="UP000829647">
    <property type="component" value="Chromosome"/>
</dbReference>
<organism evidence="8 9">
    <name type="scientific">Hymenobacter sublimis</name>
    <dbReference type="NCBI Taxonomy" id="2933777"/>
    <lineage>
        <taxon>Bacteria</taxon>
        <taxon>Pseudomonadati</taxon>
        <taxon>Bacteroidota</taxon>
        <taxon>Cytophagia</taxon>
        <taxon>Cytophagales</taxon>
        <taxon>Hymenobacteraceae</taxon>
        <taxon>Hymenobacter</taxon>
    </lineage>
</organism>
<dbReference type="EMBL" id="CP095848">
    <property type="protein sequence ID" value="UPL48263.1"/>
    <property type="molecule type" value="Genomic_DNA"/>
</dbReference>
<keyword evidence="2" id="KW-1003">Cell membrane</keyword>
<dbReference type="InterPro" id="IPR051791">
    <property type="entry name" value="Pra-immunoreactive"/>
</dbReference>
<accession>A0ABY4J608</accession>
<evidence type="ECO:0000256" key="6">
    <source>
        <dbReference type="SAM" id="Phobius"/>
    </source>
</evidence>
<evidence type="ECO:0000259" key="7">
    <source>
        <dbReference type="Pfam" id="PF06271"/>
    </source>
</evidence>
<sequence>MEASKTRRFFNWLIDNIGVLLLISALIRWGSPSTTTQLQLRLTSVGFLFVYYLATEYFFQRSLGKFLTHTLVVNRQDERPSLAAVFLRTLCRFIPLEPASLLLNKKRTWHDMLSGTKVVFINY</sequence>
<feature type="transmembrane region" description="Helical" evidence="6">
    <location>
        <begin position="42"/>
        <end position="59"/>
    </location>
</feature>
<feature type="transmembrane region" description="Helical" evidence="6">
    <location>
        <begin position="12"/>
        <end position="30"/>
    </location>
</feature>
<dbReference type="RefSeq" id="WP_247974752.1">
    <property type="nucleotide sequence ID" value="NZ_CP095848.1"/>
</dbReference>
<keyword evidence="9" id="KW-1185">Reference proteome</keyword>
<comment type="subcellular location">
    <subcellularLocation>
        <location evidence="1">Cell membrane</location>
        <topology evidence="1">Multi-pass membrane protein</topology>
    </subcellularLocation>
</comment>
<proteinExistence type="predicted"/>
<evidence type="ECO:0000313" key="9">
    <source>
        <dbReference type="Proteomes" id="UP000829647"/>
    </source>
</evidence>
<dbReference type="InterPro" id="IPR010432">
    <property type="entry name" value="RDD"/>
</dbReference>